<proteinExistence type="inferred from homology"/>
<evidence type="ECO:0000256" key="2">
    <source>
        <dbReference type="ARBA" id="ARBA00038101"/>
    </source>
</evidence>
<dbReference type="InterPro" id="IPR054300">
    <property type="entry name" value="OB_DPOA2"/>
</dbReference>
<keyword evidence="9" id="KW-1185">Reference proteome</keyword>
<evidence type="ECO:0000313" key="9">
    <source>
        <dbReference type="Proteomes" id="UP001367676"/>
    </source>
</evidence>
<dbReference type="Proteomes" id="UP001367676">
    <property type="component" value="Unassembled WGS sequence"/>
</dbReference>
<dbReference type="SMART" id="SM00671">
    <property type="entry name" value="SEL1"/>
    <property type="match status" value="10"/>
</dbReference>
<gene>
    <name evidence="8" type="ORF">V9T40_011541</name>
</gene>
<keyword evidence="4" id="KW-1133">Transmembrane helix</keyword>
<keyword evidence="4" id="KW-0812">Transmembrane</keyword>
<dbReference type="InterPro" id="IPR050767">
    <property type="entry name" value="Sel1_AlgK"/>
</dbReference>
<dbReference type="GO" id="GO:0006260">
    <property type="term" value="P:DNA replication"/>
    <property type="evidence" value="ECO:0007669"/>
    <property type="project" value="UniProtKB-KW"/>
</dbReference>
<dbReference type="GO" id="GO:0005789">
    <property type="term" value="C:endoplasmic reticulum membrane"/>
    <property type="evidence" value="ECO:0007669"/>
    <property type="project" value="TreeGrafter"/>
</dbReference>
<sequence length="1305" mass="146651">MVEKDLIIDNFSGIGVDLNEDALEKCIQLCNRYGLSESDIIDSWMAFTVSNNEDLQVTVEALCAMEKKDLAGTNAAKVSSSFVKSPIIENLPADLLDVDVPAQYQTNSNSNEYGEPLRTPVTKRFKDARSKYNGSPRTLFSPSSYSPISSVRSKKYDDRTNSGDVVCRFGDGCDSSSWKTNLFLSQNVEIADEFDAISTNVLFMYEMVADRIKACQKHADIVSMDILKNNGIEFTDEVNHDSVMETVKYAGRIVCDGNGRLNPSSVLLNYCLCKKVGKHVKIQMTGIPDYSIFPGQVVVIEGKNEKNERVVAEKLYTDVKFPMCPTPREFISPREPLQIIISAGPYSLSETMSYQPLIDLAKYIDEHKPHVVILVGPIVDCSHAEQNEEKLDSSFAEYYEEILKQFFANIKNLDKLHTKFVLVSHWREAGQRNLYPTPTPRLNSRFLSELSNVQFMPDPCILDISGFHVGVTGADILMHLGKEELFCSTAPSVDRLGRVASHLLQQRNFYPLMPPAEELTVDANLFFKHTLMPFKPHMLVLPSELRFFVKNIYGCLVVNPEKLTKGQVGGNFARVEVRSALEDMFRKLLFYLLLYATVSPVLLKKDGDNKDEENAEDDNMILTDDEEIINWSPIKIVAAPDLTKEDPLKRAEDRSDEPDSDDNKMKVIDALDGDILKLIDSKLREKYPHLYDKVRNEFQDVQPEPPIAIAPFENKEKEIVEESEADKLYREATEILSELRPKREEGLKLLVKASNLGNLRAKALIAWESLFGVDMLQNITLVKETFTELAAQGIPEAHMGLGFLYATGIGVEPSQPKALIHYTFAALSNNSWAQMALGYRNWAGVTVASDCEAALNYYRLVANRVASEVSLSGGPVVQRVRLLEETENPNYSTGIMDKDLLDYYQMLADKGDVQAQVGLGQLHYQGGRGVELDSQKALHYFLNAADAGNPVAVAFLGKMYLEGNEYIQQDNETAFKFFKRAADLGNPVGQSGLGLMYLYGRGVPKDYDKAFKFFSLAADQGWVDGQLHLGIMYFGGLGVKRDYKLANKFFTLASQSGHVLAYYNLAQMHATGTGVMRSCPGATELYKNVAERGRWSSQLMDAHSSYRNGGVNQAFVKYALLAEMGYEVAQSNAAFILDRGEVTLFDSEFSQQVRALMYWSRAAGQGYSAALVKLGDYYYYGLGTKVDYETAAMHYKFASENHNNAQALFNLAYMHEHGLGMEQDMFLAKRCYDLAAETNADAKIPVALALIKLSFCFTLKYLHEKHFSKWYMLLNIDYLLGTYWDIYLLAVLVFALCYIVYRRPH</sequence>
<dbReference type="PANTHER" id="PTHR11102:SF147">
    <property type="entry name" value="SEL1L ADAPTOR SUBUNIT OF ERAD E3 UBIQUITIN LIGASE"/>
    <property type="match status" value="1"/>
</dbReference>
<evidence type="ECO:0000259" key="5">
    <source>
        <dbReference type="Pfam" id="PF04042"/>
    </source>
</evidence>
<comment type="similarity">
    <text evidence="2">Belongs to the sel-1 family.</text>
</comment>
<feature type="domain" description="DNA polymerase alpha/delta/epsilon subunit B" evidence="5">
    <location>
        <begin position="339"/>
        <end position="550"/>
    </location>
</feature>
<evidence type="ECO:0000313" key="8">
    <source>
        <dbReference type="EMBL" id="KAK7574350.1"/>
    </source>
</evidence>
<feature type="domain" description="DNA polymerase alpha subunit B N-terminal" evidence="6">
    <location>
        <begin position="7"/>
        <end position="70"/>
    </location>
</feature>
<dbReference type="SUPFAM" id="SSF81901">
    <property type="entry name" value="HCP-like"/>
    <property type="match status" value="3"/>
</dbReference>
<feature type="region of interest" description="Disordered" evidence="3">
    <location>
        <begin position="132"/>
        <end position="153"/>
    </location>
</feature>
<keyword evidence="4" id="KW-0472">Membrane</keyword>
<dbReference type="Pfam" id="PF08418">
    <property type="entry name" value="Pol_alpha_B_N"/>
    <property type="match status" value="1"/>
</dbReference>
<evidence type="ECO:0000256" key="4">
    <source>
        <dbReference type="SAM" id="Phobius"/>
    </source>
</evidence>
<evidence type="ECO:0000259" key="7">
    <source>
        <dbReference type="Pfam" id="PF22062"/>
    </source>
</evidence>
<evidence type="ECO:0000256" key="1">
    <source>
        <dbReference type="ARBA" id="ARBA00022705"/>
    </source>
</evidence>
<dbReference type="InterPro" id="IPR043034">
    <property type="entry name" value="DNA_pol_alpha_B_N_sf"/>
</dbReference>
<feature type="domain" description="DNA polymerase alpha subunit B OB" evidence="7">
    <location>
        <begin position="243"/>
        <end position="316"/>
    </location>
</feature>
<dbReference type="Pfam" id="PF08238">
    <property type="entry name" value="Sel1"/>
    <property type="match status" value="10"/>
</dbReference>
<reference evidence="8 9" key="1">
    <citation type="submission" date="2024-03" db="EMBL/GenBank/DDBJ databases">
        <title>Adaptation during the transition from Ophiocordyceps entomopathogen to insect associate is accompanied by gene loss and intensified selection.</title>
        <authorList>
            <person name="Ward C.M."/>
            <person name="Onetto C.A."/>
            <person name="Borneman A.R."/>
        </authorList>
    </citation>
    <scope>NUCLEOTIDE SEQUENCE [LARGE SCALE GENOMIC DNA]</scope>
    <source>
        <strain evidence="8">AWRI1</strain>
        <tissue evidence="8">Single Adult Female</tissue>
    </source>
</reference>
<dbReference type="PANTHER" id="PTHR11102">
    <property type="entry name" value="SEL-1-LIKE PROTEIN"/>
    <property type="match status" value="1"/>
</dbReference>
<accession>A0AAN9T684</accession>
<dbReference type="InterPro" id="IPR007185">
    <property type="entry name" value="DNA_pol_a/d/e_bsu"/>
</dbReference>
<evidence type="ECO:0008006" key="10">
    <source>
        <dbReference type="Google" id="ProtNLM"/>
    </source>
</evidence>
<feature type="compositionally biased region" description="Low complexity" evidence="3">
    <location>
        <begin position="141"/>
        <end position="151"/>
    </location>
</feature>
<keyword evidence="1" id="KW-0235">DNA replication</keyword>
<evidence type="ECO:0000256" key="3">
    <source>
        <dbReference type="SAM" id="MobiDB-lite"/>
    </source>
</evidence>
<dbReference type="GO" id="GO:0003677">
    <property type="term" value="F:DNA binding"/>
    <property type="evidence" value="ECO:0007669"/>
    <property type="project" value="InterPro"/>
</dbReference>
<dbReference type="InterPro" id="IPR006597">
    <property type="entry name" value="Sel1-like"/>
</dbReference>
<organism evidence="8 9">
    <name type="scientific">Parthenolecanium corni</name>
    <dbReference type="NCBI Taxonomy" id="536013"/>
    <lineage>
        <taxon>Eukaryota</taxon>
        <taxon>Metazoa</taxon>
        <taxon>Ecdysozoa</taxon>
        <taxon>Arthropoda</taxon>
        <taxon>Hexapoda</taxon>
        <taxon>Insecta</taxon>
        <taxon>Pterygota</taxon>
        <taxon>Neoptera</taxon>
        <taxon>Paraneoptera</taxon>
        <taxon>Hemiptera</taxon>
        <taxon>Sternorrhyncha</taxon>
        <taxon>Coccoidea</taxon>
        <taxon>Coccidae</taxon>
        <taxon>Parthenolecanium</taxon>
    </lineage>
</organism>
<dbReference type="Gene3D" id="1.25.40.10">
    <property type="entry name" value="Tetratricopeptide repeat domain"/>
    <property type="match status" value="3"/>
</dbReference>
<dbReference type="Gene3D" id="1.10.8.530">
    <property type="entry name" value="DNA polymerase alpha-primase, subunit B, N-terminal domain"/>
    <property type="match status" value="1"/>
</dbReference>
<evidence type="ECO:0000259" key="6">
    <source>
        <dbReference type="Pfam" id="PF08418"/>
    </source>
</evidence>
<dbReference type="InterPro" id="IPR011990">
    <property type="entry name" value="TPR-like_helical_dom_sf"/>
</dbReference>
<name>A0AAN9T684_9HEMI</name>
<comment type="caution">
    <text evidence="8">The sequence shown here is derived from an EMBL/GenBank/DDBJ whole genome shotgun (WGS) entry which is preliminary data.</text>
</comment>
<dbReference type="GO" id="GO:0036503">
    <property type="term" value="P:ERAD pathway"/>
    <property type="evidence" value="ECO:0007669"/>
    <property type="project" value="TreeGrafter"/>
</dbReference>
<dbReference type="Gene3D" id="3.60.21.60">
    <property type="match status" value="1"/>
</dbReference>
<dbReference type="Pfam" id="PF04042">
    <property type="entry name" value="DNA_pol_E_B"/>
    <property type="match status" value="1"/>
</dbReference>
<protein>
    <recommendedName>
        <fullName evidence="10">DNA polymerase alpha subunit B</fullName>
    </recommendedName>
</protein>
<dbReference type="EMBL" id="JBBCAQ010000037">
    <property type="protein sequence ID" value="KAK7574350.1"/>
    <property type="molecule type" value="Genomic_DNA"/>
</dbReference>
<feature type="transmembrane region" description="Helical" evidence="4">
    <location>
        <begin position="1282"/>
        <end position="1301"/>
    </location>
</feature>
<dbReference type="Pfam" id="PF22062">
    <property type="entry name" value="OB_DPOA2"/>
    <property type="match status" value="1"/>
</dbReference>
<dbReference type="InterPro" id="IPR013627">
    <property type="entry name" value="Pol_alpha_B_N"/>
</dbReference>